<sequence length="285" mass="32451">MKRVKKTILEINTKADILKKLKEVGSKPLTVTSHSYEKYGAITIAKAAKKSLSSIGRKGTEKPAIGIIEVILSANRDYNKVVLPNLKRIEKLHPNLKSVKQLENLLKRTSKEDFFELWGHRDNKKYETLCEIIKAINAMRKSKSESDYDTIHKWAINVDLYNLKSDPIGKIKNVAIATTQHLRMVFGVETVKPDQRVKEVLENEFGLEKISDIQAIVAVQDIARISNKSEFEVDQILVKYGSGYYSKYTKQLSVKDIAKNLRELQVDIDIIAKATRLSKKQIINL</sequence>
<organism evidence="1 2">
    <name type="scientific">Pseudoalteromonas fenneropenaei</name>
    <dbReference type="NCBI Taxonomy" id="1737459"/>
    <lineage>
        <taxon>Bacteria</taxon>
        <taxon>Pseudomonadati</taxon>
        <taxon>Pseudomonadota</taxon>
        <taxon>Gammaproteobacteria</taxon>
        <taxon>Alteromonadales</taxon>
        <taxon>Pseudoalteromonadaceae</taxon>
        <taxon>Pseudoalteromonas</taxon>
    </lineage>
</organism>
<evidence type="ECO:0000313" key="1">
    <source>
        <dbReference type="EMBL" id="MFC3032684.1"/>
    </source>
</evidence>
<proteinExistence type="predicted"/>
<dbReference type="Proteomes" id="UP001595453">
    <property type="component" value="Unassembled WGS sequence"/>
</dbReference>
<accession>A0ABV7CJ77</accession>
<dbReference type="RefSeq" id="WP_377123427.1">
    <property type="nucleotide sequence ID" value="NZ_JBHRSD010000014.1"/>
</dbReference>
<keyword evidence="2" id="KW-1185">Reference proteome</keyword>
<comment type="caution">
    <text evidence="1">The sequence shown here is derived from an EMBL/GenBank/DDBJ whole genome shotgun (WGS) entry which is preliminary data.</text>
</comment>
<protein>
    <submittedName>
        <fullName evidence="1">Uncharacterized protein</fullName>
    </submittedName>
</protein>
<reference evidence="2" key="1">
    <citation type="journal article" date="2019" name="Int. J. Syst. Evol. Microbiol.">
        <title>The Global Catalogue of Microorganisms (GCM) 10K type strain sequencing project: providing services to taxonomists for standard genome sequencing and annotation.</title>
        <authorList>
            <consortium name="The Broad Institute Genomics Platform"/>
            <consortium name="The Broad Institute Genome Sequencing Center for Infectious Disease"/>
            <person name="Wu L."/>
            <person name="Ma J."/>
        </authorList>
    </citation>
    <scope>NUCLEOTIDE SEQUENCE [LARGE SCALE GENOMIC DNA]</scope>
    <source>
        <strain evidence="2">KCTC 42730</strain>
    </source>
</reference>
<gene>
    <name evidence="1" type="ORF">ACFOEE_09140</name>
</gene>
<dbReference type="EMBL" id="JBHRSD010000014">
    <property type="protein sequence ID" value="MFC3032684.1"/>
    <property type="molecule type" value="Genomic_DNA"/>
</dbReference>
<evidence type="ECO:0000313" key="2">
    <source>
        <dbReference type="Proteomes" id="UP001595453"/>
    </source>
</evidence>
<name>A0ABV7CJ77_9GAMM</name>